<name>A0AAV8VZ16_9CUCU</name>
<dbReference type="InterPro" id="IPR026055">
    <property type="entry name" value="FAR"/>
</dbReference>
<dbReference type="PANTHER" id="PTHR11011">
    <property type="entry name" value="MALE STERILITY PROTEIN 2-RELATED"/>
    <property type="match status" value="1"/>
</dbReference>
<reference evidence="3 4" key="1">
    <citation type="journal article" date="2023" name="Insect Mol. Biol.">
        <title>Genome sequencing provides insights into the evolution of gene families encoding plant cell wall-degrading enzymes in longhorned beetles.</title>
        <authorList>
            <person name="Shin N.R."/>
            <person name="Okamura Y."/>
            <person name="Kirsch R."/>
            <person name="Pauchet Y."/>
        </authorList>
    </citation>
    <scope>NUCLEOTIDE SEQUENCE [LARGE SCALE GENOMIC DNA]</scope>
    <source>
        <strain evidence="3">EAD_L_NR</strain>
    </source>
</reference>
<evidence type="ECO:0000313" key="4">
    <source>
        <dbReference type="Proteomes" id="UP001159042"/>
    </source>
</evidence>
<dbReference type="GO" id="GO:0080019">
    <property type="term" value="F:alcohol-forming very long-chain fatty acyl-CoA reductase activity"/>
    <property type="evidence" value="ECO:0007669"/>
    <property type="project" value="InterPro"/>
</dbReference>
<dbReference type="Proteomes" id="UP001159042">
    <property type="component" value="Unassembled WGS sequence"/>
</dbReference>
<sequence>MSYSRWLRHHIFFLHTLQAILVDAVLFCLRKPPMMLKTNKKIDKFTRLLKCFSVREWTFESDNTGSVISNMSEDDKKLFPCDPGNLDWEKYMERLVIGYRLYLYKDPLDTLPQARKRLRR</sequence>
<gene>
    <name evidence="3" type="ORF">NQ315_016574</name>
</gene>
<dbReference type="GO" id="GO:0005777">
    <property type="term" value="C:peroxisome"/>
    <property type="evidence" value="ECO:0007669"/>
    <property type="project" value="TreeGrafter"/>
</dbReference>
<organism evidence="3 4">
    <name type="scientific">Exocentrus adspersus</name>
    <dbReference type="NCBI Taxonomy" id="1586481"/>
    <lineage>
        <taxon>Eukaryota</taxon>
        <taxon>Metazoa</taxon>
        <taxon>Ecdysozoa</taxon>
        <taxon>Arthropoda</taxon>
        <taxon>Hexapoda</taxon>
        <taxon>Insecta</taxon>
        <taxon>Pterygota</taxon>
        <taxon>Neoptera</taxon>
        <taxon>Endopterygota</taxon>
        <taxon>Coleoptera</taxon>
        <taxon>Polyphaga</taxon>
        <taxon>Cucujiformia</taxon>
        <taxon>Chrysomeloidea</taxon>
        <taxon>Cerambycidae</taxon>
        <taxon>Lamiinae</taxon>
        <taxon>Acanthocinini</taxon>
        <taxon>Exocentrus</taxon>
    </lineage>
</organism>
<evidence type="ECO:0000259" key="2">
    <source>
        <dbReference type="Pfam" id="PF03015"/>
    </source>
</evidence>
<dbReference type="Pfam" id="PF03015">
    <property type="entry name" value="Sterile"/>
    <property type="match status" value="1"/>
</dbReference>
<dbReference type="PANTHER" id="PTHR11011:SF60">
    <property type="entry name" value="FATTY ACYL-COA REDUCTASE-RELATED"/>
    <property type="match status" value="1"/>
</dbReference>
<evidence type="ECO:0000313" key="3">
    <source>
        <dbReference type="EMBL" id="KAJ8919474.1"/>
    </source>
</evidence>
<keyword evidence="1" id="KW-1133">Transmembrane helix</keyword>
<dbReference type="EMBL" id="JANEYG010000018">
    <property type="protein sequence ID" value="KAJ8919474.1"/>
    <property type="molecule type" value="Genomic_DNA"/>
</dbReference>
<keyword evidence="1" id="KW-0812">Transmembrane</keyword>
<feature type="domain" description="Fatty acyl-CoA reductase C-terminal" evidence="2">
    <location>
        <begin position="14"/>
        <end position="106"/>
    </location>
</feature>
<dbReference type="GO" id="GO:0035336">
    <property type="term" value="P:long-chain fatty-acyl-CoA metabolic process"/>
    <property type="evidence" value="ECO:0007669"/>
    <property type="project" value="TreeGrafter"/>
</dbReference>
<protein>
    <recommendedName>
        <fullName evidence="2">Fatty acyl-CoA reductase C-terminal domain-containing protein</fullName>
    </recommendedName>
</protein>
<proteinExistence type="predicted"/>
<dbReference type="InterPro" id="IPR033640">
    <property type="entry name" value="FAR_C"/>
</dbReference>
<dbReference type="CDD" id="cd09071">
    <property type="entry name" value="FAR_C"/>
    <property type="match status" value="1"/>
</dbReference>
<feature type="transmembrane region" description="Helical" evidence="1">
    <location>
        <begin position="12"/>
        <end position="29"/>
    </location>
</feature>
<keyword evidence="4" id="KW-1185">Reference proteome</keyword>
<accession>A0AAV8VZ16</accession>
<comment type="caution">
    <text evidence="3">The sequence shown here is derived from an EMBL/GenBank/DDBJ whole genome shotgun (WGS) entry which is preliminary data.</text>
</comment>
<evidence type="ECO:0000256" key="1">
    <source>
        <dbReference type="SAM" id="Phobius"/>
    </source>
</evidence>
<keyword evidence="1" id="KW-0472">Membrane</keyword>
<dbReference type="AlphaFoldDB" id="A0AAV8VZ16"/>